<dbReference type="Gene3D" id="1.20.120.900">
    <property type="entry name" value="Pex19, mPTS binding domain"/>
    <property type="match status" value="1"/>
</dbReference>
<dbReference type="PANTHER" id="PTHR12774">
    <property type="entry name" value="PEROXISOMAL BIOGENESIS FACTOR 19"/>
    <property type="match status" value="1"/>
</dbReference>
<accession>A0AAX4P5G6</accession>
<proteinExistence type="predicted"/>
<dbReference type="PANTHER" id="PTHR12774:SF2">
    <property type="entry name" value="PEROXISOMAL BIOGENESIS FACTOR 19"/>
    <property type="match status" value="1"/>
</dbReference>
<sequence length="234" mass="25379">MSGDGVGDLDDLLDDALEDFQTLKVASAEQAPPQQPKAKAKPKPKFDPLGKTKRKAGGARAKTTSVPAVQAPPELEHEDDPDGLMEKLAETFAGGLDGDNGELQSMVDTVMRQLLSKEVLYEPLREISAKYPEWLQRNEGKVSAEDRERYETQLRCIERLCAAYETPDSGFDEVLGLMQEIQQCGQPPEEIIKELAPDLQLGPDGLPLPSTGAQDALSMFGDLGKEGPGGCPMQ</sequence>
<dbReference type="EMBL" id="CP151504">
    <property type="protein sequence ID" value="WZN61266.1"/>
    <property type="molecule type" value="Genomic_DNA"/>
</dbReference>
<dbReference type="GO" id="GO:0005778">
    <property type="term" value="C:peroxisomal membrane"/>
    <property type="evidence" value="ECO:0007669"/>
    <property type="project" value="TreeGrafter"/>
</dbReference>
<dbReference type="GO" id="GO:0045046">
    <property type="term" value="P:protein import into peroxisome membrane"/>
    <property type="evidence" value="ECO:0007669"/>
    <property type="project" value="TreeGrafter"/>
</dbReference>
<evidence type="ECO:0000256" key="1">
    <source>
        <dbReference type="SAM" id="MobiDB-lite"/>
    </source>
</evidence>
<dbReference type="Pfam" id="PF04614">
    <property type="entry name" value="Pex19"/>
    <property type="match status" value="1"/>
</dbReference>
<dbReference type="GO" id="GO:0033328">
    <property type="term" value="F:peroxisome membrane targeting sequence binding"/>
    <property type="evidence" value="ECO:0007669"/>
    <property type="project" value="TreeGrafter"/>
</dbReference>
<dbReference type="InterPro" id="IPR038322">
    <property type="entry name" value="Pex19_C_sf"/>
</dbReference>
<organism evidence="2 3">
    <name type="scientific">Chloropicon roscoffensis</name>
    <dbReference type="NCBI Taxonomy" id="1461544"/>
    <lineage>
        <taxon>Eukaryota</taxon>
        <taxon>Viridiplantae</taxon>
        <taxon>Chlorophyta</taxon>
        <taxon>Chloropicophyceae</taxon>
        <taxon>Chloropicales</taxon>
        <taxon>Chloropicaceae</taxon>
        <taxon>Chloropicon</taxon>
    </lineage>
</organism>
<evidence type="ECO:0000313" key="2">
    <source>
        <dbReference type="EMBL" id="WZN61266.1"/>
    </source>
</evidence>
<keyword evidence="3" id="KW-1185">Reference proteome</keyword>
<reference evidence="2 3" key="1">
    <citation type="submission" date="2024-03" db="EMBL/GenBank/DDBJ databases">
        <title>Complete genome sequence of the green alga Chloropicon roscoffensis RCC1871.</title>
        <authorList>
            <person name="Lemieux C."/>
            <person name="Pombert J.-F."/>
            <person name="Otis C."/>
            <person name="Turmel M."/>
        </authorList>
    </citation>
    <scope>NUCLEOTIDE SEQUENCE [LARGE SCALE GENOMIC DNA]</scope>
    <source>
        <strain evidence="2 3">RCC1871</strain>
    </source>
</reference>
<dbReference type="AlphaFoldDB" id="A0AAX4P5G6"/>
<gene>
    <name evidence="2" type="ORF">HKI87_04g28010</name>
</gene>
<protein>
    <submittedName>
        <fullName evidence="2">Peroxisome biogenesis protein 19</fullName>
    </submittedName>
</protein>
<feature type="region of interest" description="Disordered" evidence="1">
    <location>
        <begin position="24"/>
        <end position="81"/>
    </location>
</feature>
<name>A0AAX4P5G6_9CHLO</name>
<dbReference type="Proteomes" id="UP001472866">
    <property type="component" value="Chromosome 04"/>
</dbReference>
<evidence type="ECO:0000313" key="3">
    <source>
        <dbReference type="Proteomes" id="UP001472866"/>
    </source>
</evidence>
<dbReference type="InterPro" id="IPR006708">
    <property type="entry name" value="Pex19"/>
</dbReference>